<evidence type="ECO:0000313" key="3">
    <source>
        <dbReference type="Proteomes" id="UP000233524"/>
    </source>
</evidence>
<evidence type="ECO:0000313" key="2">
    <source>
        <dbReference type="EMBL" id="PKS06251.1"/>
    </source>
</evidence>
<dbReference type="Gene3D" id="2.60.20.10">
    <property type="entry name" value="Crystallins"/>
    <property type="match status" value="1"/>
</dbReference>
<comment type="caution">
    <text evidence="2">The sequence shown here is derived from an EMBL/GenBank/DDBJ whole genome shotgun (WGS) entry which is preliminary data.</text>
</comment>
<keyword evidence="3" id="KW-1185">Reference proteome</keyword>
<dbReference type="Proteomes" id="UP000233524">
    <property type="component" value="Unassembled WGS sequence"/>
</dbReference>
<keyword evidence="1" id="KW-0732">Signal</keyword>
<name>A0A2N3N1F8_9PEZI</name>
<feature type="signal peptide" evidence="1">
    <location>
        <begin position="1"/>
        <end position="18"/>
    </location>
</feature>
<dbReference type="EMBL" id="NLAX01001034">
    <property type="protein sequence ID" value="PKS06251.1"/>
    <property type="molecule type" value="Genomic_DNA"/>
</dbReference>
<dbReference type="VEuPathDB" id="FungiDB:jhhlp_006997"/>
<accession>A0A2N3N1F8</accession>
<dbReference type="AlphaFoldDB" id="A0A2N3N1F8"/>
<dbReference type="OrthoDB" id="4905085at2759"/>
<dbReference type="InParanoid" id="A0A2N3N1F8"/>
<feature type="chain" id="PRO_5014736203" evidence="1">
    <location>
        <begin position="19"/>
        <end position="112"/>
    </location>
</feature>
<gene>
    <name evidence="2" type="ORF">jhhlp_006997</name>
</gene>
<sequence length="112" mass="11999">MKLTTVFAAAAAFTPASGDGSTEGGYYTKAGPGKPGDACFNIGNWNNKISSIRYYSDNPEHTSRCCVEFYDSPNCANLIGPGSQCRNFFADAKDLGINNDISSFKTRCFAIS</sequence>
<evidence type="ECO:0000256" key="1">
    <source>
        <dbReference type="SAM" id="SignalP"/>
    </source>
</evidence>
<protein>
    <submittedName>
        <fullName evidence="2">Uncharacterized protein</fullName>
    </submittedName>
</protein>
<reference evidence="2 3" key="1">
    <citation type="journal article" date="2017" name="G3 (Bethesda)">
        <title>First Draft Genome Sequence of the Pathogenic Fungus Lomentospora prolificans (Formerly Scedosporium prolificans).</title>
        <authorList>
            <person name="Luo R."/>
            <person name="Zimin A."/>
            <person name="Workman R."/>
            <person name="Fan Y."/>
            <person name="Pertea G."/>
            <person name="Grossman N."/>
            <person name="Wear M.P."/>
            <person name="Jia B."/>
            <person name="Miller H."/>
            <person name="Casadevall A."/>
            <person name="Timp W."/>
            <person name="Zhang S.X."/>
            <person name="Salzberg S.L."/>
        </authorList>
    </citation>
    <scope>NUCLEOTIDE SEQUENCE [LARGE SCALE GENOMIC DNA]</scope>
    <source>
        <strain evidence="2 3">JHH-5317</strain>
    </source>
</reference>
<organism evidence="2 3">
    <name type="scientific">Lomentospora prolificans</name>
    <dbReference type="NCBI Taxonomy" id="41688"/>
    <lineage>
        <taxon>Eukaryota</taxon>
        <taxon>Fungi</taxon>
        <taxon>Dikarya</taxon>
        <taxon>Ascomycota</taxon>
        <taxon>Pezizomycotina</taxon>
        <taxon>Sordariomycetes</taxon>
        <taxon>Hypocreomycetidae</taxon>
        <taxon>Microascales</taxon>
        <taxon>Microascaceae</taxon>
        <taxon>Lomentospora</taxon>
    </lineage>
</organism>
<proteinExistence type="predicted"/>